<dbReference type="InterPro" id="IPR000595">
    <property type="entry name" value="cNMP-bd_dom"/>
</dbReference>
<protein>
    <submittedName>
        <fullName evidence="2">Putative sulfate transporter family protein</fullName>
    </submittedName>
</protein>
<dbReference type="CDD" id="cd00038">
    <property type="entry name" value="CAP_ED"/>
    <property type="match status" value="1"/>
</dbReference>
<reference evidence="3" key="1">
    <citation type="journal article" date="2013" name="Genome Announc.">
        <title>Draft genome sequence of the grapevine dieback fungus Eutypa lata UCR-EL1.</title>
        <authorList>
            <person name="Blanco-Ulate B."/>
            <person name="Rolshausen P.E."/>
            <person name="Cantu D."/>
        </authorList>
    </citation>
    <scope>NUCLEOTIDE SEQUENCE [LARGE SCALE GENOMIC DNA]</scope>
    <source>
        <strain evidence="3">UCR-EL1</strain>
    </source>
</reference>
<dbReference type="SUPFAM" id="SSF51206">
    <property type="entry name" value="cAMP-binding domain-like"/>
    <property type="match status" value="1"/>
</dbReference>
<dbReference type="PANTHER" id="PTHR43310:SF4">
    <property type="entry name" value="AFR304WP"/>
    <property type="match status" value="1"/>
</dbReference>
<dbReference type="PROSITE" id="PS50042">
    <property type="entry name" value="CNMP_BINDING_3"/>
    <property type="match status" value="1"/>
</dbReference>
<dbReference type="OrthoDB" id="409725at2759"/>
<dbReference type="HOGENOM" id="CLU_1815770_0_0_1"/>
<dbReference type="Proteomes" id="UP000012174">
    <property type="component" value="Unassembled WGS sequence"/>
</dbReference>
<keyword evidence="3" id="KW-1185">Reference proteome</keyword>
<dbReference type="Pfam" id="PF00027">
    <property type="entry name" value="cNMP_binding"/>
    <property type="match status" value="1"/>
</dbReference>
<dbReference type="Gene3D" id="2.60.120.10">
    <property type="entry name" value="Jelly Rolls"/>
    <property type="match status" value="1"/>
</dbReference>
<dbReference type="KEGG" id="ela:UCREL1_603"/>
<dbReference type="PANTHER" id="PTHR43310">
    <property type="entry name" value="SULFATE TRANSPORTER YBAR-RELATED"/>
    <property type="match status" value="1"/>
</dbReference>
<dbReference type="InterPro" id="IPR014710">
    <property type="entry name" value="RmlC-like_jellyroll"/>
</dbReference>
<proteinExistence type="predicted"/>
<dbReference type="AlphaFoldDB" id="M7U092"/>
<evidence type="ECO:0000313" key="2">
    <source>
        <dbReference type="EMBL" id="EMR72340.1"/>
    </source>
</evidence>
<dbReference type="STRING" id="1287681.M7U092"/>
<name>M7U092_EUTLA</name>
<dbReference type="EMBL" id="KB705473">
    <property type="protein sequence ID" value="EMR72340.1"/>
    <property type="molecule type" value="Genomic_DNA"/>
</dbReference>
<accession>M7U092</accession>
<evidence type="ECO:0000259" key="1">
    <source>
        <dbReference type="PROSITE" id="PS50042"/>
    </source>
</evidence>
<organism evidence="2 3">
    <name type="scientific">Eutypa lata (strain UCR-EL1)</name>
    <name type="common">Grapevine dieback disease fungus</name>
    <name type="synonym">Eutypa armeniacae</name>
    <dbReference type="NCBI Taxonomy" id="1287681"/>
    <lineage>
        <taxon>Eukaryota</taxon>
        <taxon>Fungi</taxon>
        <taxon>Dikarya</taxon>
        <taxon>Ascomycota</taxon>
        <taxon>Pezizomycotina</taxon>
        <taxon>Sordariomycetes</taxon>
        <taxon>Xylariomycetidae</taxon>
        <taxon>Xylariales</taxon>
        <taxon>Diatrypaceae</taxon>
        <taxon>Eutypa</taxon>
    </lineage>
</organism>
<evidence type="ECO:0000313" key="3">
    <source>
        <dbReference type="Proteomes" id="UP000012174"/>
    </source>
</evidence>
<dbReference type="SMART" id="SM00100">
    <property type="entry name" value="cNMP"/>
    <property type="match status" value="1"/>
</dbReference>
<sequence length="142" mass="16111">MLQVFHDMSKQNEDFWFRAKPYFASREIPAGTVLFYRGEPANGFYLIETGELRADYETPQGRLSEPIVQGTTCGELPFFSSTDRTATVSAVKNTVVWVMDTDKWVKLQKEEPEVAQELLTVSLKLTSERMNAMTNYISAVGN</sequence>
<gene>
    <name evidence="2" type="ORF">UCREL1_603</name>
</gene>
<dbReference type="eggNOG" id="KOG0236">
    <property type="taxonomic scope" value="Eukaryota"/>
</dbReference>
<dbReference type="InterPro" id="IPR052706">
    <property type="entry name" value="Membrane-Transporter-like"/>
</dbReference>
<dbReference type="InterPro" id="IPR018490">
    <property type="entry name" value="cNMP-bd_dom_sf"/>
</dbReference>
<feature type="domain" description="Cyclic nucleotide-binding" evidence="1">
    <location>
        <begin position="22"/>
        <end position="107"/>
    </location>
</feature>